<organism evidence="1 2">
    <name type="scientific">Phaeobacter piscinae</name>
    <dbReference type="NCBI Taxonomy" id="1580596"/>
    <lineage>
        <taxon>Bacteria</taxon>
        <taxon>Pseudomonadati</taxon>
        <taxon>Pseudomonadota</taxon>
        <taxon>Alphaproteobacteria</taxon>
        <taxon>Rhodobacterales</taxon>
        <taxon>Roseobacteraceae</taxon>
        <taxon>Phaeobacter</taxon>
    </lineage>
</organism>
<evidence type="ECO:0000313" key="2">
    <source>
        <dbReference type="Proteomes" id="UP000218606"/>
    </source>
</evidence>
<gene>
    <name evidence="1" type="ORF">PhaeoP13_00291</name>
</gene>
<sequence length="66" mass="7092">MTDQATTQFYQTAANSSISPKAGRAAEALAHLEQAWAYYVPEPRVASRAITEPAITEGVVDYYAAA</sequence>
<dbReference type="RefSeq" id="WP_096870514.1">
    <property type="nucleotide sequence ID" value="NZ_CP010656.1"/>
</dbReference>
<accession>A0AAN1L971</accession>
<dbReference type="Proteomes" id="UP000218606">
    <property type="component" value="Chromosome"/>
</dbReference>
<dbReference type="EMBL" id="CP010767">
    <property type="protein sequence ID" value="ATG42257.1"/>
    <property type="molecule type" value="Genomic_DNA"/>
</dbReference>
<name>A0AAN1L971_9RHOB</name>
<protein>
    <submittedName>
        <fullName evidence="1">Uncharacterized protein</fullName>
    </submittedName>
</protein>
<reference evidence="1 2" key="1">
    <citation type="journal article" date="2017" name="Front. Microbiol.">
        <title>Phaeobacter piscinae sp. nov., a species of the Roseobacter group and potential aquaculture probiont.</title>
        <authorList>
            <person name="Sonnenschein E.C."/>
            <person name="Phippen C.B.W."/>
            <person name="Nielsen K.F."/>
            <person name="Mateiu R.V."/>
            <person name="Melchiorsen J."/>
            <person name="Gram L."/>
            <person name="Overmann J."/>
            <person name="Freese H.M."/>
        </authorList>
    </citation>
    <scope>NUCLEOTIDE SEQUENCE [LARGE SCALE GENOMIC DNA]</scope>
    <source>
        <strain evidence="1 2">P13</strain>
    </source>
</reference>
<dbReference type="AlphaFoldDB" id="A0AAN1L971"/>
<evidence type="ECO:0000313" key="1">
    <source>
        <dbReference type="EMBL" id="ATG42257.1"/>
    </source>
</evidence>
<proteinExistence type="predicted"/>